<protein>
    <submittedName>
        <fullName evidence="1">Uncharacterized protein</fullName>
    </submittedName>
</protein>
<name>A0A2P2NV03_RHIMU</name>
<proteinExistence type="predicted"/>
<dbReference type="AlphaFoldDB" id="A0A2P2NV03"/>
<accession>A0A2P2NV03</accession>
<organism evidence="1">
    <name type="scientific">Rhizophora mucronata</name>
    <name type="common">Asiatic mangrove</name>
    <dbReference type="NCBI Taxonomy" id="61149"/>
    <lineage>
        <taxon>Eukaryota</taxon>
        <taxon>Viridiplantae</taxon>
        <taxon>Streptophyta</taxon>
        <taxon>Embryophyta</taxon>
        <taxon>Tracheophyta</taxon>
        <taxon>Spermatophyta</taxon>
        <taxon>Magnoliopsida</taxon>
        <taxon>eudicotyledons</taxon>
        <taxon>Gunneridae</taxon>
        <taxon>Pentapetalae</taxon>
        <taxon>rosids</taxon>
        <taxon>fabids</taxon>
        <taxon>Malpighiales</taxon>
        <taxon>Rhizophoraceae</taxon>
        <taxon>Rhizophora</taxon>
    </lineage>
</organism>
<reference evidence="1" key="1">
    <citation type="submission" date="2018-02" db="EMBL/GenBank/DDBJ databases">
        <title>Rhizophora mucronata_Transcriptome.</title>
        <authorList>
            <person name="Meera S.P."/>
            <person name="Sreeshan A."/>
            <person name="Augustine A."/>
        </authorList>
    </citation>
    <scope>NUCLEOTIDE SEQUENCE</scope>
    <source>
        <tissue evidence="1">Leaf</tissue>
    </source>
</reference>
<evidence type="ECO:0000313" key="1">
    <source>
        <dbReference type="EMBL" id="MBX46273.1"/>
    </source>
</evidence>
<sequence>MLQTTVTIMSSLKRYIACKQI</sequence>
<dbReference type="EMBL" id="GGEC01065789">
    <property type="protein sequence ID" value="MBX46273.1"/>
    <property type="molecule type" value="Transcribed_RNA"/>
</dbReference>